<evidence type="ECO:0000256" key="1">
    <source>
        <dbReference type="SAM" id="SignalP"/>
    </source>
</evidence>
<protein>
    <recommendedName>
        <fullName evidence="2">DUF8021 domain-containing protein</fullName>
    </recommendedName>
</protein>
<dbReference type="InterPro" id="IPR058334">
    <property type="entry name" value="DUF8021"/>
</dbReference>
<gene>
    <name evidence="3" type="ORF">JX265_009937</name>
</gene>
<proteinExistence type="predicted"/>
<sequence length="262" mass="28341">MLSRIIASISFGASVLGAPTSHAAACDIASLKAATDSYISAQTAGDSTKLAALSSSPTYTENFKTADLTKGILSQSLKIDHNHSLHDTTACATYTELIITDSKHPSVTGTQMYFTDGKISKIETIVTDKGDWLFDVAGTLKWASQEHWDEIPVEKRDSRQAIQAAADAYADIFNNKSVVVPWGQPCARLEGGMYTGKGQPSDRCDVGIPSGVNNTHRRYVIDESKGSVDLFMTFADNLPDSHEFRLEGGKLRYVHTLTVMGS</sequence>
<evidence type="ECO:0000259" key="2">
    <source>
        <dbReference type="Pfam" id="PF26061"/>
    </source>
</evidence>
<evidence type="ECO:0000313" key="4">
    <source>
        <dbReference type="Proteomes" id="UP000829685"/>
    </source>
</evidence>
<dbReference type="Pfam" id="PF26061">
    <property type="entry name" value="DUF8021"/>
    <property type="match status" value="1"/>
</dbReference>
<dbReference type="AlphaFoldDB" id="A0A9Q0AL80"/>
<name>A0A9Q0AL80_9PEZI</name>
<accession>A0A9Q0AL80</accession>
<comment type="caution">
    <text evidence="3">The sequence shown here is derived from an EMBL/GenBank/DDBJ whole genome shotgun (WGS) entry which is preliminary data.</text>
</comment>
<feature type="signal peptide" evidence="1">
    <location>
        <begin position="1"/>
        <end position="17"/>
    </location>
</feature>
<dbReference type="Proteomes" id="UP000829685">
    <property type="component" value="Unassembled WGS sequence"/>
</dbReference>
<organism evidence="3 4">
    <name type="scientific">Neoarthrinium moseri</name>
    <dbReference type="NCBI Taxonomy" id="1658444"/>
    <lineage>
        <taxon>Eukaryota</taxon>
        <taxon>Fungi</taxon>
        <taxon>Dikarya</taxon>
        <taxon>Ascomycota</taxon>
        <taxon>Pezizomycotina</taxon>
        <taxon>Sordariomycetes</taxon>
        <taxon>Xylariomycetidae</taxon>
        <taxon>Amphisphaeriales</taxon>
        <taxon>Apiosporaceae</taxon>
        <taxon>Neoarthrinium</taxon>
    </lineage>
</organism>
<keyword evidence="4" id="KW-1185">Reference proteome</keyword>
<keyword evidence="1" id="KW-0732">Signal</keyword>
<evidence type="ECO:0000313" key="3">
    <source>
        <dbReference type="EMBL" id="KAI1860538.1"/>
    </source>
</evidence>
<reference evidence="3" key="1">
    <citation type="submission" date="2021-03" db="EMBL/GenBank/DDBJ databases">
        <title>Revisited historic fungal species revealed as producer of novel bioactive compounds through whole genome sequencing and comparative genomics.</title>
        <authorList>
            <person name="Vignolle G.A."/>
            <person name="Hochenegger N."/>
            <person name="Mach R.L."/>
            <person name="Mach-Aigner A.R."/>
            <person name="Javad Rahimi M."/>
            <person name="Salim K.A."/>
            <person name="Chan C.M."/>
            <person name="Lim L.B.L."/>
            <person name="Cai F."/>
            <person name="Druzhinina I.S."/>
            <person name="U'Ren J.M."/>
            <person name="Derntl C."/>
        </authorList>
    </citation>
    <scope>NUCLEOTIDE SEQUENCE</scope>
    <source>
        <strain evidence="3">TUCIM 5799</strain>
    </source>
</reference>
<feature type="domain" description="DUF8021" evidence="2">
    <location>
        <begin position="155"/>
        <end position="258"/>
    </location>
</feature>
<dbReference type="EMBL" id="JAFIMR010000031">
    <property type="protein sequence ID" value="KAI1860538.1"/>
    <property type="molecule type" value="Genomic_DNA"/>
</dbReference>
<feature type="chain" id="PRO_5040125944" description="DUF8021 domain-containing protein" evidence="1">
    <location>
        <begin position="18"/>
        <end position="262"/>
    </location>
</feature>
<dbReference type="OrthoDB" id="3515051at2759"/>